<dbReference type="Gene3D" id="3.40.630.30">
    <property type="match status" value="1"/>
</dbReference>
<keyword evidence="2" id="KW-0808">Transferase</keyword>
<dbReference type="PANTHER" id="PTHR43441">
    <property type="entry name" value="RIBOSOMAL-PROTEIN-SERINE ACETYLTRANSFERASE"/>
    <property type="match status" value="1"/>
</dbReference>
<dbReference type="SUPFAM" id="SSF55729">
    <property type="entry name" value="Acyl-CoA N-acyltransferases (Nat)"/>
    <property type="match status" value="1"/>
</dbReference>
<dbReference type="InterPro" id="IPR051908">
    <property type="entry name" value="Ribosomal_N-acetyltransferase"/>
</dbReference>
<organism evidence="2 3">
    <name type="scientific">Deinococcus irradiatisoli</name>
    <dbReference type="NCBI Taxonomy" id="2202254"/>
    <lineage>
        <taxon>Bacteria</taxon>
        <taxon>Thermotogati</taxon>
        <taxon>Deinococcota</taxon>
        <taxon>Deinococci</taxon>
        <taxon>Deinococcales</taxon>
        <taxon>Deinococcaceae</taxon>
        <taxon>Deinococcus</taxon>
    </lineage>
</organism>
<dbReference type="OrthoDB" id="9799321at2"/>
<dbReference type="InterPro" id="IPR016181">
    <property type="entry name" value="Acyl_CoA_acyltransferase"/>
</dbReference>
<proteinExistence type="predicted"/>
<dbReference type="EMBL" id="CP029494">
    <property type="protein sequence ID" value="AWN22363.1"/>
    <property type="molecule type" value="Genomic_DNA"/>
</dbReference>
<evidence type="ECO:0000313" key="2">
    <source>
        <dbReference type="EMBL" id="AWN22363.1"/>
    </source>
</evidence>
<dbReference type="GO" id="GO:0008999">
    <property type="term" value="F:protein-N-terminal-alanine acetyltransferase activity"/>
    <property type="evidence" value="ECO:0007669"/>
    <property type="project" value="TreeGrafter"/>
</dbReference>
<dbReference type="RefSeq" id="WP_109825368.1">
    <property type="nucleotide sequence ID" value="NZ_CP029494.1"/>
</dbReference>
<dbReference type="InterPro" id="IPR000182">
    <property type="entry name" value="GNAT_dom"/>
</dbReference>
<gene>
    <name evidence="2" type="ORF">DKM44_03190</name>
</gene>
<sequence length="189" mass="21266">MPERPAFPETLSTARLSLRVPTAADGPLMAPLINANLPHLRPWMPWAQVPLTAEQQSEHMAQAHDRFLRGEDVMYLIFKEERLIGSSGIHRIDWKVPMGDIGYWIDHTQQGHGYVSEVAAALTELALKPVAAGGLGFARIEIRCDARNDKSAAVARRLGYTQEARLKHNARDPQHPEHLRDTLVFARWP</sequence>
<dbReference type="Pfam" id="PF13302">
    <property type="entry name" value="Acetyltransf_3"/>
    <property type="match status" value="1"/>
</dbReference>
<protein>
    <submittedName>
        <fullName evidence="2">N-acetyltransferase</fullName>
    </submittedName>
</protein>
<dbReference type="Proteomes" id="UP000245368">
    <property type="component" value="Chromosome"/>
</dbReference>
<accession>A0A2Z3JB44</accession>
<reference evidence="2 3" key="1">
    <citation type="submission" date="2018-05" db="EMBL/GenBank/DDBJ databases">
        <title>Complete Genome Sequence of Deinococcus sp. strain 17bor-2.</title>
        <authorList>
            <person name="Srinivasan S."/>
        </authorList>
    </citation>
    <scope>NUCLEOTIDE SEQUENCE [LARGE SCALE GENOMIC DNA]</scope>
    <source>
        <strain evidence="2 3">17bor-2</strain>
    </source>
</reference>
<dbReference type="KEGG" id="dez:DKM44_03190"/>
<dbReference type="GO" id="GO:0005737">
    <property type="term" value="C:cytoplasm"/>
    <property type="evidence" value="ECO:0007669"/>
    <property type="project" value="TreeGrafter"/>
</dbReference>
<feature type="domain" description="N-acetyltransferase" evidence="1">
    <location>
        <begin position="27"/>
        <end position="186"/>
    </location>
</feature>
<name>A0A2Z3JB44_9DEIO</name>
<evidence type="ECO:0000259" key="1">
    <source>
        <dbReference type="PROSITE" id="PS51186"/>
    </source>
</evidence>
<dbReference type="PANTHER" id="PTHR43441:SF3">
    <property type="entry name" value="ACETYLTRANSFERASE"/>
    <property type="match status" value="1"/>
</dbReference>
<dbReference type="PROSITE" id="PS51186">
    <property type="entry name" value="GNAT"/>
    <property type="match status" value="1"/>
</dbReference>
<keyword evidence="3" id="KW-1185">Reference proteome</keyword>
<dbReference type="AlphaFoldDB" id="A0A2Z3JB44"/>
<dbReference type="GO" id="GO:1990189">
    <property type="term" value="F:protein N-terminal-serine acetyltransferase activity"/>
    <property type="evidence" value="ECO:0007669"/>
    <property type="project" value="TreeGrafter"/>
</dbReference>
<evidence type="ECO:0000313" key="3">
    <source>
        <dbReference type="Proteomes" id="UP000245368"/>
    </source>
</evidence>